<feature type="region of interest" description="Disordered" evidence="1">
    <location>
        <begin position="47"/>
        <end position="88"/>
    </location>
</feature>
<protein>
    <submittedName>
        <fullName evidence="2">Uncharacterized protein</fullName>
    </submittedName>
</protein>
<dbReference type="EMBL" id="VSRR010053375">
    <property type="protein sequence ID" value="MPC80210.1"/>
    <property type="molecule type" value="Genomic_DNA"/>
</dbReference>
<feature type="compositionally biased region" description="Basic and acidic residues" evidence="1">
    <location>
        <begin position="72"/>
        <end position="88"/>
    </location>
</feature>
<dbReference type="Proteomes" id="UP000324222">
    <property type="component" value="Unassembled WGS sequence"/>
</dbReference>
<proteinExistence type="predicted"/>
<organism evidence="2 3">
    <name type="scientific">Portunus trituberculatus</name>
    <name type="common">Swimming crab</name>
    <name type="synonym">Neptunus trituberculatus</name>
    <dbReference type="NCBI Taxonomy" id="210409"/>
    <lineage>
        <taxon>Eukaryota</taxon>
        <taxon>Metazoa</taxon>
        <taxon>Ecdysozoa</taxon>
        <taxon>Arthropoda</taxon>
        <taxon>Crustacea</taxon>
        <taxon>Multicrustacea</taxon>
        <taxon>Malacostraca</taxon>
        <taxon>Eumalacostraca</taxon>
        <taxon>Eucarida</taxon>
        <taxon>Decapoda</taxon>
        <taxon>Pleocyemata</taxon>
        <taxon>Brachyura</taxon>
        <taxon>Eubrachyura</taxon>
        <taxon>Portunoidea</taxon>
        <taxon>Portunidae</taxon>
        <taxon>Portuninae</taxon>
        <taxon>Portunus</taxon>
    </lineage>
</organism>
<dbReference type="AlphaFoldDB" id="A0A5B7I6R0"/>
<comment type="caution">
    <text evidence="2">The sequence shown here is derived from an EMBL/GenBank/DDBJ whole genome shotgun (WGS) entry which is preliminary data.</text>
</comment>
<reference evidence="2 3" key="1">
    <citation type="submission" date="2019-05" db="EMBL/GenBank/DDBJ databases">
        <title>Another draft genome of Portunus trituberculatus and its Hox gene families provides insights of decapod evolution.</title>
        <authorList>
            <person name="Jeong J.-H."/>
            <person name="Song I."/>
            <person name="Kim S."/>
            <person name="Choi T."/>
            <person name="Kim D."/>
            <person name="Ryu S."/>
            <person name="Kim W."/>
        </authorList>
    </citation>
    <scope>NUCLEOTIDE SEQUENCE [LARGE SCALE GENOMIC DNA]</scope>
    <source>
        <tissue evidence="2">Muscle</tissue>
    </source>
</reference>
<evidence type="ECO:0000313" key="2">
    <source>
        <dbReference type="EMBL" id="MPC80210.1"/>
    </source>
</evidence>
<gene>
    <name evidence="2" type="ORF">E2C01_074781</name>
</gene>
<evidence type="ECO:0000256" key="1">
    <source>
        <dbReference type="SAM" id="MobiDB-lite"/>
    </source>
</evidence>
<feature type="compositionally biased region" description="Polar residues" evidence="1">
    <location>
        <begin position="52"/>
        <end position="67"/>
    </location>
</feature>
<evidence type="ECO:0000313" key="3">
    <source>
        <dbReference type="Proteomes" id="UP000324222"/>
    </source>
</evidence>
<accession>A0A5B7I6R0</accession>
<sequence length="88" mass="9644">MACGCGVRGHVTQGHLARAGARDTYTLPLARPTSYWHLDRPYHWASGPAAATRQSTPARHQRPSASHVSGRATHDTARGKEHRDTISY</sequence>
<name>A0A5B7I6R0_PORTR</name>
<keyword evidence="3" id="KW-1185">Reference proteome</keyword>